<keyword evidence="4 6" id="KW-1133">Transmembrane helix</keyword>
<sequence length="146" mass="14379">MLGLRLTLLLRLAWLLGGAATIGLVLLAEPINVMLYKDASGTTALALIGFTALAGCVSAVVAPALQALGAARIPALLLLLAALLKGALNAALVPSLGIEGAALSGVVALSATAMLGAAALHHAAARLRLPHGTAPAAGGRRPPPPR</sequence>
<comment type="caution">
    <text evidence="7">The sequence shown here is derived from an EMBL/GenBank/DDBJ whole genome shotgun (WGS) entry which is preliminary data.</text>
</comment>
<evidence type="ECO:0000256" key="3">
    <source>
        <dbReference type="ARBA" id="ARBA00022692"/>
    </source>
</evidence>
<comment type="subcellular location">
    <subcellularLocation>
        <location evidence="1">Cell membrane</location>
        <topology evidence="1">Multi-pass membrane protein</topology>
    </subcellularLocation>
</comment>
<feature type="transmembrane region" description="Helical" evidence="6">
    <location>
        <begin position="102"/>
        <end position="120"/>
    </location>
</feature>
<dbReference type="Proteomes" id="UP000245202">
    <property type="component" value="Unassembled WGS sequence"/>
</dbReference>
<keyword evidence="8" id="KW-1185">Reference proteome</keyword>
<evidence type="ECO:0000256" key="1">
    <source>
        <dbReference type="ARBA" id="ARBA00004651"/>
    </source>
</evidence>
<evidence type="ECO:0000313" key="8">
    <source>
        <dbReference type="Proteomes" id="UP000245202"/>
    </source>
</evidence>
<evidence type="ECO:0000256" key="6">
    <source>
        <dbReference type="SAM" id="Phobius"/>
    </source>
</evidence>
<keyword evidence="3 6" id="KW-0812">Transmembrane</keyword>
<organism evidence="7 8">
    <name type="scientific">Paenibacillus agaridevorans</name>
    <dbReference type="NCBI Taxonomy" id="171404"/>
    <lineage>
        <taxon>Bacteria</taxon>
        <taxon>Bacillati</taxon>
        <taxon>Bacillota</taxon>
        <taxon>Bacilli</taxon>
        <taxon>Bacillales</taxon>
        <taxon>Paenibacillaceae</taxon>
        <taxon>Paenibacillus</taxon>
    </lineage>
</organism>
<dbReference type="GO" id="GO:0005886">
    <property type="term" value="C:plasma membrane"/>
    <property type="evidence" value="ECO:0007669"/>
    <property type="project" value="UniProtKB-SubCell"/>
</dbReference>
<evidence type="ECO:0000256" key="4">
    <source>
        <dbReference type="ARBA" id="ARBA00022989"/>
    </source>
</evidence>
<evidence type="ECO:0000256" key="5">
    <source>
        <dbReference type="ARBA" id="ARBA00023136"/>
    </source>
</evidence>
<feature type="transmembrane region" description="Helical" evidence="6">
    <location>
        <begin position="77"/>
        <end position="96"/>
    </location>
</feature>
<proteinExistence type="predicted"/>
<gene>
    <name evidence="7" type="ORF">PAT3040_05011</name>
</gene>
<evidence type="ECO:0000256" key="2">
    <source>
        <dbReference type="ARBA" id="ARBA00022475"/>
    </source>
</evidence>
<reference evidence="7 8" key="1">
    <citation type="submission" date="2017-08" db="EMBL/GenBank/DDBJ databases">
        <title>Substantial Increase in Enzyme Production by Combined Drug-Resistance Mutations in Paenibacillus agaridevorans.</title>
        <authorList>
            <person name="Tanaka Y."/>
            <person name="Funane K."/>
            <person name="Hosaka T."/>
            <person name="Shiwa Y."/>
            <person name="Fujita N."/>
            <person name="Miyazaki T."/>
            <person name="Yoshikawa H."/>
            <person name="Murakami K."/>
            <person name="Kasahara K."/>
            <person name="Inaoka T."/>
            <person name="Hiraga Y."/>
            <person name="Ochi K."/>
        </authorList>
    </citation>
    <scope>NUCLEOTIDE SEQUENCE [LARGE SCALE GENOMIC DNA]</scope>
    <source>
        <strain evidence="7 8">T-3040</strain>
    </source>
</reference>
<feature type="transmembrane region" description="Helical" evidence="6">
    <location>
        <begin position="43"/>
        <end position="65"/>
    </location>
</feature>
<protein>
    <submittedName>
        <fullName evidence="7">Uncharacterized protein</fullName>
    </submittedName>
</protein>
<evidence type="ECO:0000313" key="7">
    <source>
        <dbReference type="EMBL" id="GBG10289.1"/>
    </source>
</evidence>
<keyword evidence="5 6" id="KW-0472">Membrane</keyword>
<dbReference type="PANTHER" id="PTHR30250">
    <property type="entry name" value="PST FAMILY PREDICTED COLANIC ACID TRANSPORTER"/>
    <property type="match status" value="1"/>
</dbReference>
<keyword evidence="2" id="KW-1003">Cell membrane</keyword>
<dbReference type="EMBL" id="BDQX01000310">
    <property type="protein sequence ID" value="GBG10289.1"/>
    <property type="molecule type" value="Genomic_DNA"/>
</dbReference>
<feature type="non-terminal residue" evidence="7">
    <location>
        <position position="146"/>
    </location>
</feature>
<dbReference type="PANTHER" id="PTHR30250:SF29">
    <property type="entry name" value="POLYSACCHARIDE BIOSYNTHESIS PROTEIN C-TERMINAL DOMAIN-CONTAINING PROTEIN"/>
    <property type="match status" value="1"/>
</dbReference>
<dbReference type="AlphaFoldDB" id="A0A2R5EX99"/>
<dbReference type="InterPro" id="IPR050833">
    <property type="entry name" value="Poly_Biosynth_Transport"/>
</dbReference>
<name>A0A2R5EX99_9BACL</name>
<accession>A0A2R5EX99</accession>